<dbReference type="OrthoDB" id="10254988at2759"/>
<comment type="caution">
    <text evidence="1">The sequence shown here is derived from an EMBL/GenBank/DDBJ whole genome shotgun (WGS) entry which is preliminary data.</text>
</comment>
<name>A0A5B7JIW1_PORTR</name>
<dbReference type="Proteomes" id="UP000324222">
    <property type="component" value="Unassembled WGS sequence"/>
</dbReference>
<dbReference type="GO" id="GO:0030705">
    <property type="term" value="P:cytoskeleton-dependent intracellular transport"/>
    <property type="evidence" value="ECO:0007669"/>
    <property type="project" value="TreeGrafter"/>
</dbReference>
<organism evidence="1 2">
    <name type="scientific">Portunus trituberculatus</name>
    <name type="common">Swimming crab</name>
    <name type="synonym">Neptunus trituberculatus</name>
    <dbReference type="NCBI Taxonomy" id="210409"/>
    <lineage>
        <taxon>Eukaryota</taxon>
        <taxon>Metazoa</taxon>
        <taxon>Ecdysozoa</taxon>
        <taxon>Arthropoda</taxon>
        <taxon>Crustacea</taxon>
        <taxon>Multicrustacea</taxon>
        <taxon>Malacostraca</taxon>
        <taxon>Eumalacostraca</taxon>
        <taxon>Eucarida</taxon>
        <taxon>Decapoda</taxon>
        <taxon>Pleocyemata</taxon>
        <taxon>Brachyura</taxon>
        <taxon>Eubrachyura</taxon>
        <taxon>Portunoidea</taxon>
        <taxon>Portunidae</taxon>
        <taxon>Portuninae</taxon>
        <taxon>Portunus</taxon>
    </lineage>
</organism>
<dbReference type="PANTHER" id="PTHR18947:SF28">
    <property type="entry name" value="GIRDIN, ISOFORM A"/>
    <property type="match status" value="1"/>
</dbReference>
<evidence type="ECO:0000313" key="2">
    <source>
        <dbReference type="Proteomes" id="UP000324222"/>
    </source>
</evidence>
<accession>A0A5B7JIW1</accession>
<dbReference type="GO" id="GO:0005813">
    <property type="term" value="C:centrosome"/>
    <property type="evidence" value="ECO:0007669"/>
    <property type="project" value="TreeGrafter"/>
</dbReference>
<dbReference type="GO" id="GO:0008017">
    <property type="term" value="F:microtubule binding"/>
    <property type="evidence" value="ECO:0007669"/>
    <property type="project" value="TreeGrafter"/>
</dbReference>
<proteinExistence type="predicted"/>
<dbReference type="GO" id="GO:0031122">
    <property type="term" value="P:cytoplasmic microtubule organization"/>
    <property type="evidence" value="ECO:0007669"/>
    <property type="project" value="TreeGrafter"/>
</dbReference>
<reference evidence="1 2" key="1">
    <citation type="submission" date="2019-05" db="EMBL/GenBank/DDBJ databases">
        <title>Another draft genome of Portunus trituberculatus and its Hox gene families provides insights of decapod evolution.</title>
        <authorList>
            <person name="Jeong J.-H."/>
            <person name="Song I."/>
            <person name="Kim S."/>
            <person name="Choi T."/>
            <person name="Kim D."/>
            <person name="Ryu S."/>
            <person name="Kim W."/>
        </authorList>
    </citation>
    <scope>NUCLEOTIDE SEQUENCE [LARGE SCALE GENOMIC DNA]</scope>
    <source>
        <tissue evidence="1">Muscle</tissue>
    </source>
</reference>
<sequence>MSQVSLLLTQYHDLLTQTLEDKQHFHQEEKNFTILTSSHPYLNSDKLNNLRRGKEKLEEKIMEQYRRMDNSPSKK</sequence>
<dbReference type="GO" id="GO:0051959">
    <property type="term" value="F:dynein light intermediate chain binding"/>
    <property type="evidence" value="ECO:0007669"/>
    <property type="project" value="TreeGrafter"/>
</dbReference>
<dbReference type="PANTHER" id="PTHR18947">
    <property type="entry name" value="HOOK PROTEINS"/>
    <property type="match status" value="1"/>
</dbReference>
<keyword evidence="2" id="KW-1185">Reference proteome</keyword>
<dbReference type="AlphaFoldDB" id="A0A5B7JIW1"/>
<evidence type="ECO:0000313" key="1">
    <source>
        <dbReference type="EMBL" id="MPC92234.1"/>
    </source>
</evidence>
<dbReference type="GO" id="GO:0005737">
    <property type="term" value="C:cytoplasm"/>
    <property type="evidence" value="ECO:0007669"/>
    <property type="project" value="TreeGrafter"/>
</dbReference>
<protein>
    <submittedName>
        <fullName evidence="1">Protein Daple</fullName>
    </submittedName>
</protein>
<gene>
    <name evidence="1" type="primary">Ccdc88c</name>
    <name evidence="1" type="ORF">E2C01_087312</name>
</gene>
<dbReference type="EMBL" id="VSRR010090535">
    <property type="protein sequence ID" value="MPC92234.1"/>
    <property type="molecule type" value="Genomic_DNA"/>
</dbReference>